<evidence type="ECO:0000313" key="2">
    <source>
        <dbReference type="EMBL" id="BDU50795.1"/>
    </source>
</evidence>
<evidence type="ECO:0000313" key="3">
    <source>
        <dbReference type="Proteomes" id="UP001321582"/>
    </source>
</evidence>
<keyword evidence="1" id="KW-0732">Signal</keyword>
<name>A0AAU9DZ62_9FUSO</name>
<dbReference type="KEGG" id="haby:HLVA_13640"/>
<protein>
    <recommendedName>
        <fullName evidence="4">Lipoprotein</fullName>
    </recommendedName>
</protein>
<feature type="signal peptide" evidence="1">
    <location>
        <begin position="1"/>
        <end position="20"/>
    </location>
</feature>
<organism evidence="2 3">
    <name type="scientific">Haliovirga abyssi</name>
    <dbReference type="NCBI Taxonomy" id="2996794"/>
    <lineage>
        <taxon>Bacteria</taxon>
        <taxon>Fusobacteriati</taxon>
        <taxon>Fusobacteriota</taxon>
        <taxon>Fusobacteriia</taxon>
        <taxon>Fusobacteriales</taxon>
        <taxon>Haliovirgaceae</taxon>
        <taxon>Haliovirga</taxon>
    </lineage>
</organism>
<dbReference type="Proteomes" id="UP001321582">
    <property type="component" value="Chromosome"/>
</dbReference>
<feature type="chain" id="PRO_5043829596" description="Lipoprotein" evidence="1">
    <location>
        <begin position="21"/>
        <end position="149"/>
    </location>
</feature>
<dbReference type="RefSeq" id="WP_307903650.1">
    <property type="nucleotide sequence ID" value="NZ_AP027059.1"/>
</dbReference>
<reference evidence="2 3" key="1">
    <citation type="submission" date="2022-11" db="EMBL/GenBank/DDBJ databases">
        <title>Haliovirga abyssi gen. nov., sp. nov., a mesophilic fermentative bacterium isolated from the Iheya North hydrothermal field and the proposal of Haliovirgaceae fam. nov.</title>
        <authorList>
            <person name="Miyazaki U."/>
            <person name="Tame A."/>
            <person name="Miyazaki J."/>
            <person name="Takai K."/>
            <person name="Sawayama S."/>
            <person name="Kitajima M."/>
            <person name="Okamoto A."/>
            <person name="Nakagawa S."/>
        </authorList>
    </citation>
    <scope>NUCLEOTIDE SEQUENCE [LARGE SCALE GENOMIC DNA]</scope>
    <source>
        <strain evidence="2 3">IC12</strain>
    </source>
</reference>
<accession>A0AAU9DZ62</accession>
<evidence type="ECO:0000256" key="1">
    <source>
        <dbReference type="SAM" id="SignalP"/>
    </source>
</evidence>
<gene>
    <name evidence="2" type="ORF">HLVA_13640</name>
</gene>
<dbReference type="PROSITE" id="PS51257">
    <property type="entry name" value="PROKAR_LIPOPROTEIN"/>
    <property type="match status" value="1"/>
</dbReference>
<evidence type="ECO:0008006" key="4">
    <source>
        <dbReference type="Google" id="ProtNLM"/>
    </source>
</evidence>
<dbReference type="EMBL" id="AP027059">
    <property type="protein sequence ID" value="BDU50795.1"/>
    <property type="molecule type" value="Genomic_DNA"/>
</dbReference>
<proteinExistence type="predicted"/>
<sequence length="149" mass="16560">MKKIFLTLVILGLISLSGCGTTTKSQMKKEKVVVAVNSNDSKQFYEAIGMGAPDIKASNKAFRRQTSYETAKSAALNDIASYLYGVKLESGMIVQDAMVKDSTIKTSVISFIREAEMTKREWDSDDSCVVTMRINLKEFKKKLEELGVK</sequence>
<dbReference type="AlphaFoldDB" id="A0AAU9DZ62"/>
<keyword evidence="3" id="KW-1185">Reference proteome</keyword>